<sequence length="57" mass="6499">MILSMFPISSRETSGLFLCKLCSISYVAIPPRSLLYVGKNPHESDFLRKYREKNGFG</sequence>
<organism evidence="1 2">
    <name type="scientific">Quercus suber</name>
    <name type="common">Cork oak</name>
    <dbReference type="NCBI Taxonomy" id="58331"/>
    <lineage>
        <taxon>Eukaryota</taxon>
        <taxon>Viridiplantae</taxon>
        <taxon>Streptophyta</taxon>
        <taxon>Embryophyta</taxon>
        <taxon>Tracheophyta</taxon>
        <taxon>Spermatophyta</taxon>
        <taxon>Magnoliopsida</taxon>
        <taxon>eudicotyledons</taxon>
        <taxon>Gunneridae</taxon>
        <taxon>Pentapetalae</taxon>
        <taxon>rosids</taxon>
        <taxon>fabids</taxon>
        <taxon>Fagales</taxon>
        <taxon>Fagaceae</taxon>
        <taxon>Quercus</taxon>
    </lineage>
</organism>
<protein>
    <submittedName>
        <fullName evidence="1">Uncharacterized protein</fullName>
    </submittedName>
</protein>
<accession>A0AAW0IS63</accession>
<reference evidence="1 2" key="1">
    <citation type="journal article" date="2018" name="Sci. Data">
        <title>The draft genome sequence of cork oak.</title>
        <authorList>
            <person name="Ramos A.M."/>
            <person name="Usie A."/>
            <person name="Barbosa P."/>
            <person name="Barros P.M."/>
            <person name="Capote T."/>
            <person name="Chaves I."/>
            <person name="Simoes F."/>
            <person name="Abreu I."/>
            <person name="Carrasquinho I."/>
            <person name="Faro C."/>
            <person name="Guimaraes J.B."/>
            <person name="Mendonca D."/>
            <person name="Nobrega F."/>
            <person name="Rodrigues L."/>
            <person name="Saibo N.J.M."/>
            <person name="Varela M.C."/>
            <person name="Egas C."/>
            <person name="Matos J."/>
            <person name="Miguel C.M."/>
            <person name="Oliveira M.M."/>
            <person name="Ricardo C.P."/>
            <person name="Goncalves S."/>
        </authorList>
    </citation>
    <scope>NUCLEOTIDE SEQUENCE [LARGE SCALE GENOMIC DNA]</scope>
    <source>
        <strain evidence="2">cv. HL8</strain>
    </source>
</reference>
<dbReference type="Proteomes" id="UP000237347">
    <property type="component" value="Unassembled WGS sequence"/>
</dbReference>
<proteinExistence type="predicted"/>
<evidence type="ECO:0000313" key="1">
    <source>
        <dbReference type="EMBL" id="KAK7817360.1"/>
    </source>
</evidence>
<gene>
    <name evidence="1" type="ORF">CFP56_042972</name>
</gene>
<evidence type="ECO:0000313" key="2">
    <source>
        <dbReference type="Proteomes" id="UP000237347"/>
    </source>
</evidence>
<dbReference type="AlphaFoldDB" id="A0AAW0IS63"/>
<dbReference type="EMBL" id="PKMF04000886">
    <property type="protein sequence ID" value="KAK7817360.1"/>
    <property type="molecule type" value="Genomic_DNA"/>
</dbReference>
<keyword evidence="2" id="KW-1185">Reference proteome</keyword>
<name>A0AAW0IS63_QUESU</name>
<comment type="caution">
    <text evidence="1">The sequence shown here is derived from an EMBL/GenBank/DDBJ whole genome shotgun (WGS) entry which is preliminary data.</text>
</comment>